<comment type="catalytic activity">
    <reaction evidence="1">
        <text>ATP + protein L-histidine = ADP + protein N-phospho-L-histidine.</text>
        <dbReference type="EC" id="2.7.13.3"/>
    </reaction>
</comment>
<evidence type="ECO:0000259" key="8">
    <source>
        <dbReference type="PROSITE" id="PS50109"/>
    </source>
</evidence>
<keyword evidence="7" id="KW-1133">Transmembrane helix</keyword>
<keyword evidence="12" id="KW-1185">Reference proteome</keyword>
<dbReference type="EC" id="2.7.13.3" evidence="2"/>
<feature type="domain" description="Response regulatory" evidence="9">
    <location>
        <begin position="840"/>
        <end position="954"/>
    </location>
</feature>
<dbReference type="InterPro" id="IPR005467">
    <property type="entry name" value="His_kinase_dom"/>
</dbReference>
<feature type="transmembrane region" description="Helical" evidence="7">
    <location>
        <begin position="12"/>
        <end position="38"/>
    </location>
</feature>
<feature type="transmembrane region" description="Helical" evidence="7">
    <location>
        <begin position="375"/>
        <end position="396"/>
    </location>
</feature>
<dbReference type="CDD" id="cd12912">
    <property type="entry name" value="PDC2_MCP_like"/>
    <property type="match status" value="1"/>
</dbReference>
<dbReference type="InterPro" id="IPR001789">
    <property type="entry name" value="Sig_transdc_resp-reg_receiver"/>
</dbReference>
<dbReference type="CDD" id="cd00130">
    <property type="entry name" value="PAS"/>
    <property type="match status" value="1"/>
</dbReference>
<dbReference type="AlphaFoldDB" id="A0A8E2QED8"/>
<evidence type="ECO:0000256" key="1">
    <source>
        <dbReference type="ARBA" id="ARBA00000085"/>
    </source>
</evidence>
<dbReference type="PANTHER" id="PTHR43047:SF72">
    <property type="entry name" value="OSMOSENSING HISTIDINE PROTEIN KINASE SLN1"/>
    <property type="match status" value="1"/>
</dbReference>
<feature type="modified residue" description="4-aspartylphosphate" evidence="6">
    <location>
        <position position="888"/>
    </location>
</feature>
<dbReference type="GO" id="GO:0000155">
    <property type="term" value="F:phosphorelay sensor kinase activity"/>
    <property type="evidence" value="ECO:0007669"/>
    <property type="project" value="InterPro"/>
</dbReference>
<dbReference type="InterPro" id="IPR036890">
    <property type="entry name" value="HATPase_C_sf"/>
</dbReference>
<dbReference type="Gene3D" id="1.10.287.130">
    <property type="match status" value="1"/>
</dbReference>
<keyword evidence="7" id="KW-0812">Transmembrane</keyword>
<sequence length="962" mass="107860">MWSKRSFGLRQWIWRAFVQSALIPLILVETVLIAVYLLTNSAIRDAQIEHLRNNAVIDLEATATQEARIIDEQLRQVRAQAEIYRNLTTRVLMEDEVMPTTLALTDDGVRYTPRNDGGAAVFYANSTPAERQDLQKIGKLTRLDPLMQQIENNTPLIDSLYFNSWDSLNHIYPWFLTPDQYPHDMVIPEYNFYYLADASHNPERKVVWTDVYVDPAGLGWMMSAVAPVYRGDFLEGVVGVDITVSGILEQISRLQVPWNGYAMLVGADLNILALPKAGEQAFGLRELTDYSYEEAVHREILKPDTFKLDHNPQTELLAKAINAKSRGVQPVTLGGRTHLVAWETIEPTGWHLLTVVDEADIFSQTNALASRYQQIGYLLIAGLVLFYLLFFAFMWARARRLSQLLLKPIAGISQMIDQIGKGNRLPQQVRSEIRELDQMAEHICGVGGQLEHSEAQREQTHRRLELVLESATESLWEIRYETGLVKLRGRFCERFGLASELPLEEFFQRIHPDDEPRIRQAHQQLTQGACDSYSGEFRFADAQGQYHWLLSRGRVLEQHPESGLASLAAGTHVDIAEIKRIEGELRQAMLDAQVANQAKSRFISSMSHELRTPLNAIQGFAQLMQMQARAKGQEQEQGDFLMEILRASRHLNHLVGDILEWSGTQLQSAPLELGLVDVGELMRESAELVRAEMNERGLRLNLDLPEAKLQVWAEPRRLRQVLLNLLSNAIKYNKPDGQVTLSYQVAAGQLRLLVEDTGLGIASDLQHKVFEPFQRLGRENSMIQGTGIGLSLCRELASLMHGRMGLHSEEGIGSSFWIELALYDSKPSTAPAKPPRSQPRIVYAEDNPASQFLVRAVLNDIAEVEVASNGVAALQLIAAAPPDLVLLDLKLPGMDGEELLARLRSDPKLQGLPVVILSAVSGAEVLRAAALDCQGLLSKPLDMQELRSLVEALLAEELKHAD</sequence>
<dbReference type="InterPro" id="IPR036097">
    <property type="entry name" value="HisK_dim/P_sf"/>
</dbReference>
<dbReference type="PROSITE" id="PS50110">
    <property type="entry name" value="RESPONSE_REGULATORY"/>
    <property type="match status" value="1"/>
</dbReference>
<dbReference type="Pfam" id="PF00512">
    <property type="entry name" value="HisKA"/>
    <property type="match status" value="1"/>
</dbReference>
<dbReference type="SUPFAM" id="SSF47384">
    <property type="entry name" value="Homodimeric domain of signal transducing histidine kinase"/>
    <property type="match status" value="1"/>
</dbReference>
<dbReference type="Gene3D" id="3.40.50.2300">
    <property type="match status" value="1"/>
</dbReference>
<keyword evidence="4" id="KW-0808">Transferase</keyword>
<name>A0A8E2QED8_9GAMM</name>
<dbReference type="SMART" id="SM00388">
    <property type="entry name" value="HisKA"/>
    <property type="match status" value="1"/>
</dbReference>
<dbReference type="InterPro" id="IPR003594">
    <property type="entry name" value="HATPase_dom"/>
</dbReference>
<feature type="domain" description="PAC" evidence="10">
    <location>
        <begin position="533"/>
        <end position="587"/>
    </location>
</feature>
<dbReference type="CDD" id="cd00082">
    <property type="entry name" value="HisKA"/>
    <property type="match status" value="1"/>
</dbReference>
<dbReference type="Pfam" id="PF08447">
    <property type="entry name" value="PAS_3"/>
    <property type="match status" value="1"/>
</dbReference>
<evidence type="ECO:0000313" key="12">
    <source>
        <dbReference type="Proteomes" id="UP000235881"/>
    </source>
</evidence>
<dbReference type="InterPro" id="IPR004358">
    <property type="entry name" value="Sig_transdc_His_kin-like_C"/>
</dbReference>
<dbReference type="PROSITE" id="PS50109">
    <property type="entry name" value="HIS_KIN"/>
    <property type="match status" value="1"/>
</dbReference>
<dbReference type="InterPro" id="IPR013655">
    <property type="entry name" value="PAS_fold_3"/>
</dbReference>
<protein>
    <recommendedName>
        <fullName evidence="2">histidine kinase</fullName>
        <ecNumber evidence="2">2.7.13.3</ecNumber>
    </recommendedName>
</protein>
<dbReference type="InterPro" id="IPR011006">
    <property type="entry name" value="CheY-like_superfamily"/>
</dbReference>
<dbReference type="SUPFAM" id="SSF55785">
    <property type="entry name" value="PYP-like sensor domain (PAS domain)"/>
    <property type="match status" value="1"/>
</dbReference>
<dbReference type="InterPro" id="IPR000700">
    <property type="entry name" value="PAS-assoc_C"/>
</dbReference>
<dbReference type="InterPro" id="IPR035965">
    <property type="entry name" value="PAS-like_dom_sf"/>
</dbReference>
<dbReference type="Gene3D" id="3.30.450.20">
    <property type="entry name" value="PAS domain"/>
    <property type="match status" value="2"/>
</dbReference>
<evidence type="ECO:0000256" key="2">
    <source>
        <dbReference type="ARBA" id="ARBA00012438"/>
    </source>
</evidence>
<evidence type="ECO:0000256" key="6">
    <source>
        <dbReference type="PROSITE-ProRule" id="PRU00169"/>
    </source>
</evidence>
<evidence type="ECO:0000259" key="9">
    <source>
        <dbReference type="PROSITE" id="PS50110"/>
    </source>
</evidence>
<evidence type="ECO:0000256" key="5">
    <source>
        <dbReference type="ARBA" id="ARBA00022777"/>
    </source>
</evidence>
<dbReference type="RefSeq" id="WP_102828430.1">
    <property type="nucleotide sequence ID" value="NZ_CP065721.1"/>
</dbReference>
<reference evidence="11 12" key="1">
    <citation type="submission" date="2018-01" db="EMBL/GenBank/DDBJ databases">
        <title>Denitrification phenotypes of diverse strains of Pseudomonas stutzeri.</title>
        <authorList>
            <person name="Milligan D.A."/>
            <person name="Bergaust L."/>
            <person name="Bakken L.R."/>
            <person name="Frostegard A."/>
        </authorList>
    </citation>
    <scope>NUCLEOTIDE SEQUENCE [LARGE SCALE GENOMIC DNA]</scope>
    <source>
        <strain evidence="11 12">DSM 50238</strain>
    </source>
</reference>
<dbReference type="GO" id="GO:0009927">
    <property type="term" value="F:histidine phosphotransfer kinase activity"/>
    <property type="evidence" value="ECO:0007669"/>
    <property type="project" value="TreeGrafter"/>
</dbReference>
<dbReference type="SMART" id="SM00448">
    <property type="entry name" value="REC"/>
    <property type="match status" value="1"/>
</dbReference>
<dbReference type="GO" id="GO:0005886">
    <property type="term" value="C:plasma membrane"/>
    <property type="evidence" value="ECO:0007669"/>
    <property type="project" value="TreeGrafter"/>
</dbReference>
<dbReference type="Pfam" id="PF00072">
    <property type="entry name" value="Response_reg"/>
    <property type="match status" value="1"/>
</dbReference>
<keyword evidence="3 6" id="KW-0597">Phosphoprotein</keyword>
<proteinExistence type="predicted"/>
<dbReference type="PRINTS" id="PR00344">
    <property type="entry name" value="BCTRLSENSOR"/>
</dbReference>
<dbReference type="Pfam" id="PF02518">
    <property type="entry name" value="HATPase_c"/>
    <property type="match status" value="1"/>
</dbReference>
<dbReference type="CDD" id="cd06225">
    <property type="entry name" value="HAMP"/>
    <property type="match status" value="1"/>
</dbReference>
<dbReference type="EMBL" id="POUK01000003">
    <property type="protein sequence ID" value="PNF76625.1"/>
    <property type="molecule type" value="Genomic_DNA"/>
</dbReference>
<dbReference type="SUPFAM" id="SSF55874">
    <property type="entry name" value="ATPase domain of HSP90 chaperone/DNA topoisomerase II/histidine kinase"/>
    <property type="match status" value="1"/>
</dbReference>
<comment type="caution">
    <text evidence="11">The sequence shown here is derived from an EMBL/GenBank/DDBJ whole genome shotgun (WGS) entry which is preliminary data.</text>
</comment>
<organism evidence="11 12">
    <name type="scientific">Stutzerimonas degradans</name>
    <dbReference type="NCBI Taxonomy" id="2968968"/>
    <lineage>
        <taxon>Bacteria</taxon>
        <taxon>Pseudomonadati</taxon>
        <taxon>Pseudomonadota</taxon>
        <taxon>Gammaproteobacteria</taxon>
        <taxon>Pseudomonadales</taxon>
        <taxon>Pseudomonadaceae</taxon>
        <taxon>Stutzerimonas</taxon>
    </lineage>
</organism>
<feature type="domain" description="Histidine kinase" evidence="8">
    <location>
        <begin position="605"/>
        <end position="824"/>
    </location>
</feature>
<dbReference type="NCBIfam" id="TIGR00229">
    <property type="entry name" value="sensory_box"/>
    <property type="match status" value="1"/>
</dbReference>
<evidence type="ECO:0000256" key="7">
    <source>
        <dbReference type="SAM" id="Phobius"/>
    </source>
</evidence>
<evidence type="ECO:0000256" key="3">
    <source>
        <dbReference type="ARBA" id="ARBA00022553"/>
    </source>
</evidence>
<gene>
    <name evidence="11" type="ORF">CXK95_09445</name>
</gene>
<keyword evidence="7" id="KW-0472">Membrane</keyword>
<dbReference type="Proteomes" id="UP000235881">
    <property type="component" value="Unassembled WGS sequence"/>
</dbReference>
<dbReference type="InterPro" id="IPR000014">
    <property type="entry name" value="PAS"/>
</dbReference>
<keyword evidence="5 11" id="KW-0418">Kinase</keyword>
<dbReference type="InterPro" id="IPR003661">
    <property type="entry name" value="HisK_dim/P_dom"/>
</dbReference>
<dbReference type="SMART" id="SM00387">
    <property type="entry name" value="HATPase_c"/>
    <property type="match status" value="1"/>
</dbReference>
<evidence type="ECO:0000256" key="4">
    <source>
        <dbReference type="ARBA" id="ARBA00022679"/>
    </source>
</evidence>
<evidence type="ECO:0000313" key="11">
    <source>
        <dbReference type="EMBL" id="PNF76625.1"/>
    </source>
</evidence>
<dbReference type="SUPFAM" id="SSF52172">
    <property type="entry name" value="CheY-like"/>
    <property type="match status" value="1"/>
</dbReference>
<evidence type="ECO:0000259" key="10">
    <source>
        <dbReference type="PROSITE" id="PS50113"/>
    </source>
</evidence>
<dbReference type="Gene3D" id="3.30.565.10">
    <property type="entry name" value="Histidine kinase-like ATPase, C-terminal domain"/>
    <property type="match status" value="1"/>
</dbReference>
<accession>A0A8E2QED8</accession>
<dbReference type="PANTHER" id="PTHR43047">
    <property type="entry name" value="TWO-COMPONENT HISTIDINE PROTEIN KINASE"/>
    <property type="match status" value="1"/>
</dbReference>
<dbReference type="PROSITE" id="PS50113">
    <property type="entry name" value="PAC"/>
    <property type="match status" value="1"/>
</dbReference>